<feature type="compositionally biased region" description="Low complexity" evidence="1">
    <location>
        <begin position="908"/>
        <end position="923"/>
    </location>
</feature>
<organism evidence="3">
    <name type="scientific">Cladocopium goreaui</name>
    <dbReference type="NCBI Taxonomy" id="2562237"/>
    <lineage>
        <taxon>Eukaryota</taxon>
        <taxon>Sar</taxon>
        <taxon>Alveolata</taxon>
        <taxon>Dinophyceae</taxon>
        <taxon>Suessiales</taxon>
        <taxon>Symbiodiniaceae</taxon>
        <taxon>Cladocopium</taxon>
    </lineage>
</organism>
<feature type="region of interest" description="Disordered" evidence="1">
    <location>
        <begin position="892"/>
        <end position="923"/>
    </location>
</feature>
<dbReference type="Proteomes" id="UP001152797">
    <property type="component" value="Unassembled WGS sequence"/>
</dbReference>
<gene>
    <name evidence="3" type="ORF">C1SCF055_LOCUS41019</name>
</gene>
<reference evidence="4 5" key="2">
    <citation type="submission" date="2024-05" db="EMBL/GenBank/DDBJ databases">
        <authorList>
            <person name="Chen Y."/>
            <person name="Shah S."/>
            <person name="Dougan E. K."/>
            <person name="Thang M."/>
            <person name="Chan C."/>
        </authorList>
    </citation>
    <scope>NUCLEOTIDE SEQUENCE [LARGE SCALE GENOMIC DNA]</scope>
</reference>
<evidence type="ECO:0000313" key="5">
    <source>
        <dbReference type="Proteomes" id="UP001152797"/>
    </source>
</evidence>
<keyword evidence="4" id="KW-0540">Nuclease</keyword>
<dbReference type="Gene3D" id="3.60.10.10">
    <property type="entry name" value="Endonuclease/exonuclease/phosphatase"/>
    <property type="match status" value="1"/>
</dbReference>
<feature type="domain" description="C2H2-type" evidence="2">
    <location>
        <begin position="541"/>
        <end position="562"/>
    </location>
</feature>
<feature type="region of interest" description="Disordered" evidence="1">
    <location>
        <begin position="1125"/>
        <end position="1157"/>
    </location>
</feature>
<dbReference type="SUPFAM" id="SSF56219">
    <property type="entry name" value="DNase I-like"/>
    <property type="match status" value="1"/>
</dbReference>
<feature type="compositionally biased region" description="Polar residues" evidence="1">
    <location>
        <begin position="1127"/>
        <end position="1136"/>
    </location>
</feature>
<dbReference type="InterPro" id="IPR038765">
    <property type="entry name" value="Papain-like_cys_pep_sf"/>
</dbReference>
<evidence type="ECO:0000256" key="1">
    <source>
        <dbReference type="SAM" id="MobiDB-lite"/>
    </source>
</evidence>
<evidence type="ECO:0000313" key="3">
    <source>
        <dbReference type="EMBL" id="CAI4016266.1"/>
    </source>
</evidence>
<sequence length="1487" mass="167201">MQTTRNIDIVGCYQHVFTRDKACLQHREQFWMALDSLLTQLPARNTLALLGDLNCSLQAATGICGNARYRWQGKTIPGTTHPDSNRFLTVLKKHGIVALNTWNSSTGPTFVSTGGTSRIDYFCTRKQFADGKAKDTQCLWDAPFQPLAQAGHAVLIGHVAMYWIPPTSQLTGLTPHQKLQGRIAKMTNSTAWQNYVATVAPDLFANNLRRMKFQELLQEATKADLVAALKLIPTGKAVAAPCAPGPTWNSTADLIAVMGLLIQMASRQADMEFRKWPIWAFLAHRSTQDPLAKVAWHCHTNDFVFQHYSLLRPADVLITAADSLLQSVAQRQLIMQTSDIARNVNWHHLLALRQMIDTAQATLLTLRAETALSGEAIQLGPPSCVGTSTGMTHHPAPADTSIALRGSKLLSEADLALLRQQPWGDRVLKLIADDTLDRLANEHEACRYLSRCCFLCGQQVHRAQDAHLHFKTEHAEFWTHVPQKSIVLTNLHSTDTPCAQCGSPFRTHKCLVWTQISIMMLHGGGLVISDRDLQPDLAQRCDICLEMFPDAAQLTQHLQTKHRLAGLTFNAARDCLDSQAACAHCGSPHASMESLRSHICQGRCPMFNPMAASETRPITQAMIDICLHGQLLQQLRAPMTRLHLTLRCLHCSQAYKRACDLANHLMSNHSRLWRQAQGLTLLMVELVFARHGCMCNPQINQIRNNHICLPLRQIAMAFCRMEPATFMPVQITEQALTHIAHPSIPRDKRFILTQIFANRDFPALWTNPEALDMLRNACVICGQTHHTGLLNRHLHEAHLTGHQFIDFYCTTLLPLMQAQLSNDFQCDLCLQIFNLPPPDPAQPVDNSRLELVQTHLRGNCPGDSVMNGWDESALAQIRETYQFLTPLLDKSLKLQPNPKPQKSRRMDTTTQGDPADQDQQGQGPQQLLKYLQVLGQLTLRHEHNWNLLQSTDCFILFFQQDQESALHGLLTATQEWHQQRQSNPMGMTTTLRQHLCQHLLQDLLNRTTKVSKSKPGEVLFQACRDRNLILEDMSWPFLRWDPTKKSLAVDKKKAVTMPKMLEHLQELIEEFRDPTLVVRFQGLSTSHAQATQPPLRPDEGADTFVSLASGGHFPEGALDATERLSKAGSTTSSPAWQEQRDGEISDQGQEDTGELTPEKIHELRMLVSHMTLRNDTNWCYANTTMYGLLWTLLSLNTCEVFSWGPHFKPLMQFILDSKDTSLMLTHYPWFVQLLETWGFTQAQQDCSEFVRAAILWLDSPDIDLKWERRFELAETAQCHDQSHTCMPVFLQFPPSTHTMDACKIDDLIRFWHQANGMRAAMLQAAPIVCLHIDRMIESAPGQIEKCSCAVDLDTEAMIPFFLARDTKCETVNYIPVAAASHQGADQAGHYQALLKIQPTVLSAHPVKWLLTQDNMPPLACWDIPPGFRENLTVIWLIRADCIQIPFYVPRANQNSPPADLATQILTLLGQTGPLLPSDETAPSSTKQ</sequence>
<keyword evidence="4" id="KW-0378">Hydrolase</keyword>
<evidence type="ECO:0000259" key="2">
    <source>
        <dbReference type="PROSITE" id="PS00028"/>
    </source>
</evidence>
<dbReference type="SUPFAM" id="SSF54001">
    <property type="entry name" value="Cysteine proteinases"/>
    <property type="match status" value="1"/>
</dbReference>
<name>A0A9P1DU33_9DINO</name>
<accession>A0A9P1DU33</accession>
<keyword evidence="5" id="KW-1185">Reference proteome</keyword>
<reference evidence="3" key="1">
    <citation type="submission" date="2022-10" db="EMBL/GenBank/DDBJ databases">
        <authorList>
            <person name="Chen Y."/>
            <person name="Dougan E. K."/>
            <person name="Chan C."/>
            <person name="Rhodes N."/>
            <person name="Thang M."/>
        </authorList>
    </citation>
    <scope>NUCLEOTIDE SEQUENCE</scope>
</reference>
<evidence type="ECO:0000313" key="4">
    <source>
        <dbReference type="EMBL" id="CAL4803578.1"/>
    </source>
</evidence>
<protein>
    <submittedName>
        <fullName evidence="4">Endonuclease/exonuclease/phosphatase domain-containing protein</fullName>
    </submittedName>
</protein>
<dbReference type="SMART" id="SM00355">
    <property type="entry name" value="ZnF_C2H2"/>
    <property type="match status" value="4"/>
</dbReference>
<dbReference type="EMBL" id="CAMXCT010006575">
    <property type="protein sequence ID" value="CAI4016266.1"/>
    <property type="molecule type" value="Genomic_DNA"/>
</dbReference>
<keyword evidence="4" id="KW-0255">Endonuclease</keyword>
<dbReference type="GO" id="GO:0004519">
    <property type="term" value="F:endonuclease activity"/>
    <property type="evidence" value="ECO:0007669"/>
    <property type="project" value="UniProtKB-KW"/>
</dbReference>
<comment type="caution">
    <text evidence="3">The sequence shown here is derived from an EMBL/GenBank/DDBJ whole genome shotgun (WGS) entry which is preliminary data.</text>
</comment>
<dbReference type="EMBL" id="CAMXCT020006575">
    <property type="protein sequence ID" value="CAL1169641.1"/>
    <property type="molecule type" value="Genomic_DNA"/>
</dbReference>
<feature type="domain" description="C2H2-type" evidence="2">
    <location>
        <begin position="648"/>
        <end position="669"/>
    </location>
</feature>
<dbReference type="OrthoDB" id="449152at2759"/>
<dbReference type="InterPro" id="IPR013087">
    <property type="entry name" value="Znf_C2H2_type"/>
</dbReference>
<dbReference type="EMBL" id="CAMXCT030006575">
    <property type="protein sequence ID" value="CAL4803578.1"/>
    <property type="molecule type" value="Genomic_DNA"/>
</dbReference>
<proteinExistence type="predicted"/>
<dbReference type="PROSITE" id="PS00028">
    <property type="entry name" value="ZINC_FINGER_C2H2_1"/>
    <property type="match status" value="2"/>
</dbReference>
<dbReference type="InterPro" id="IPR036691">
    <property type="entry name" value="Endo/exonu/phosph_ase_sf"/>
</dbReference>